<organism evidence="1 2">
    <name type="scientific">Leptidea sinapis</name>
    <dbReference type="NCBI Taxonomy" id="189913"/>
    <lineage>
        <taxon>Eukaryota</taxon>
        <taxon>Metazoa</taxon>
        <taxon>Ecdysozoa</taxon>
        <taxon>Arthropoda</taxon>
        <taxon>Hexapoda</taxon>
        <taxon>Insecta</taxon>
        <taxon>Pterygota</taxon>
        <taxon>Neoptera</taxon>
        <taxon>Endopterygota</taxon>
        <taxon>Lepidoptera</taxon>
        <taxon>Glossata</taxon>
        <taxon>Ditrysia</taxon>
        <taxon>Papilionoidea</taxon>
        <taxon>Pieridae</taxon>
        <taxon>Dismorphiinae</taxon>
        <taxon>Leptidea</taxon>
    </lineage>
</organism>
<dbReference type="EMBL" id="FZQP02001748">
    <property type="protein sequence ID" value="VVC93689.1"/>
    <property type="molecule type" value="Genomic_DNA"/>
</dbReference>
<reference evidence="1 2" key="1">
    <citation type="submission" date="2017-07" db="EMBL/GenBank/DDBJ databases">
        <authorList>
            <person name="Talla V."/>
            <person name="Backstrom N."/>
        </authorList>
    </citation>
    <scope>NUCLEOTIDE SEQUENCE [LARGE SCALE GENOMIC DNA]</scope>
</reference>
<gene>
    <name evidence="1" type="ORF">LSINAPIS_LOCUS5828</name>
</gene>
<dbReference type="Proteomes" id="UP000324832">
    <property type="component" value="Unassembled WGS sequence"/>
</dbReference>
<accession>A0A5E4Q5Z0</accession>
<name>A0A5E4Q5Z0_9NEOP</name>
<protein>
    <submittedName>
        <fullName evidence="1">Uncharacterized protein</fullName>
    </submittedName>
</protein>
<keyword evidence="2" id="KW-1185">Reference proteome</keyword>
<dbReference type="AlphaFoldDB" id="A0A5E4Q5Z0"/>
<proteinExistence type="predicted"/>
<evidence type="ECO:0000313" key="1">
    <source>
        <dbReference type="EMBL" id="VVC93689.1"/>
    </source>
</evidence>
<sequence length="183" mass="20775">MKYQGFGVPQVPGNICSRYKATSMYNTQSRHSNKTTWPKSSLSASNNPLNIKPKNIMHVKYRVRKNSRTDHDVSTPESTYRIENRSTSSRQVIKDVFIPVNNTEEEIIKFLKEHTVADRTASSCYRIFISRAFMLYAGALVLYASADVVIDSIDNTNGIVLIKEGQTLFVRVLHHGEKVMSTE</sequence>
<evidence type="ECO:0000313" key="2">
    <source>
        <dbReference type="Proteomes" id="UP000324832"/>
    </source>
</evidence>